<keyword evidence="3" id="KW-0288">FMN</keyword>
<keyword evidence="2" id="KW-0285">Flavoprotein</keyword>
<dbReference type="KEGG" id="pmic:NW74_07120"/>
<dbReference type="InterPro" id="IPR013785">
    <property type="entry name" value="Aldolase_TIM"/>
</dbReference>
<dbReference type="GO" id="GO:0010181">
    <property type="term" value="F:FMN binding"/>
    <property type="evidence" value="ECO:0007669"/>
    <property type="project" value="InterPro"/>
</dbReference>
<evidence type="ECO:0000256" key="1">
    <source>
        <dbReference type="ARBA" id="ARBA00001917"/>
    </source>
</evidence>
<dbReference type="GO" id="GO:0050661">
    <property type="term" value="F:NADP binding"/>
    <property type="evidence" value="ECO:0007669"/>
    <property type="project" value="InterPro"/>
</dbReference>
<name>A0A0B4S2V1_9FIRM</name>
<evidence type="ECO:0000256" key="4">
    <source>
        <dbReference type="ARBA" id="ARBA00022857"/>
    </source>
</evidence>
<dbReference type="InterPro" id="IPR044152">
    <property type="entry name" value="YqjM-like"/>
</dbReference>
<evidence type="ECO:0000256" key="3">
    <source>
        <dbReference type="ARBA" id="ARBA00022643"/>
    </source>
</evidence>
<evidence type="ECO:0000256" key="2">
    <source>
        <dbReference type="ARBA" id="ARBA00022630"/>
    </source>
</evidence>
<dbReference type="Gene3D" id="3.20.20.70">
    <property type="entry name" value="Aldolase class I"/>
    <property type="match status" value="1"/>
</dbReference>
<evidence type="ECO:0000256" key="5">
    <source>
        <dbReference type="ARBA" id="ARBA00023002"/>
    </source>
</evidence>
<dbReference type="RefSeq" id="WP_004832694.1">
    <property type="nucleotide sequence ID" value="NZ_CABKNC010000003.1"/>
</dbReference>
<accession>A0A0B4S2V1</accession>
<dbReference type="OrthoDB" id="9772736at2"/>
<sequence length="339" mass="37823">MSKLLSPMKIGRNKFKNRVVMAPMCMFHSKTVNGVLTKEHFDHYVARALGGVSGIIVEATMVNPTGGIRKVDLGLYNEIQMKAFKELVDRVHNYDCKIGIQLSHAGRKADSSYDDIIAPSAIPFADEKAPRELTKEEVISLQKDFINSVKLVKQAGFDFVEIHCAHGYLINQFLSPLSNQRNDEYGGSLEKRYKFLGDILKAIKNIDIDVHIRVSANEYDEKGNSLEDIIKILKLAKDDGVVFNSISSGGVVPKSPLVYPGYQAELSREIKKAGLTVSAVGLLEDYGLCEYLLQSDACDMIYQGRTLLKNPNWVYGAGAYFDEGKEIEYPLFSYSAIKF</sequence>
<dbReference type="GO" id="GO:0003959">
    <property type="term" value="F:NADPH dehydrogenase activity"/>
    <property type="evidence" value="ECO:0007669"/>
    <property type="project" value="InterPro"/>
</dbReference>
<proteinExistence type="predicted"/>
<gene>
    <name evidence="7" type="ORF">NW74_07120</name>
</gene>
<protein>
    <submittedName>
        <fullName evidence="7">NADPH dehydrogenase</fullName>
    </submittedName>
</protein>
<comment type="cofactor">
    <cofactor evidence="1">
        <name>FMN</name>
        <dbReference type="ChEBI" id="CHEBI:58210"/>
    </cofactor>
</comment>
<evidence type="ECO:0000313" key="7">
    <source>
        <dbReference type="EMBL" id="AIZ37110.1"/>
    </source>
</evidence>
<evidence type="ECO:0000259" key="6">
    <source>
        <dbReference type="Pfam" id="PF00724"/>
    </source>
</evidence>
<dbReference type="Pfam" id="PF00724">
    <property type="entry name" value="Oxidored_FMN"/>
    <property type="match status" value="1"/>
</dbReference>
<dbReference type="InterPro" id="IPR001155">
    <property type="entry name" value="OxRdtase_FMN_N"/>
</dbReference>
<reference evidence="7 8" key="1">
    <citation type="submission" date="2014-10" db="EMBL/GenBank/DDBJ databases">
        <title>Complete genome sequence of Parvimonas micra KCOM 1535 (= ChDC B708).</title>
        <authorList>
            <person name="Kook J.-K."/>
            <person name="Park S.-N."/>
            <person name="Lim Y.K."/>
            <person name="Roh H."/>
        </authorList>
    </citation>
    <scope>NUCLEOTIDE SEQUENCE [LARGE SCALE GENOMIC DNA]</scope>
    <source>
        <strain evidence="8">KCOM 1535 / ChDC B708</strain>
    </source>
</reference>
<dbReference type="SUPFAM" id="SSF51395">
    <property type="entry name" value="FMN-linked oxidoreductases"/>
    <property type="match status" value="1"/>
</dbReference>
<dbReference type="EMBL" id="CP009761">
    <property type="protein sequence ID" value="AIZ37110.1"/>
    <property type="molecule type" value="Genomic_DNA"/>
</dbReference>
<dbReference type="GeneID" id="93385058"/>
<dbReference type="PANTHER" id="PTHR43303:SF4">
    <property type="entry name" value="NADPH DEHYDROGENASE C23G7.10C-RELATED"/>
    <property type="match status" value="1"/>
</dbReference>
<evidence type="ECO:0000313" key="8">
    <source>
        <dbReference type="Proteomes" id="UP000031386"/>
    </source>
</evidence>
<dbReference type="STRING" id="33033.NW74_07120"/>
<organism evidence="7 8">
    <name type="scientific">Parvimonas micra</name>
    <dbReference type="NCBI Taxonomy" id="33033"/>
    <lineage>
        <taxon>Bacteria</taxon>
        <taxon>Bacillati</taxon>
        <taxon>Bacillota</taxon>
        <taxon>Tissierellia</taxon>
        <taxon>Tissierellales</taxon>
        <taxon>Peptoniphilaceae</taxon>
        <taxon>Parvimonas</taxon>
    </lineage>
</organism>
<dbReference type="Proteomes" id="UP000031386">
    <property type="component" value="Chromosome"/>
</dbReference>
<keyword evidence="4" id="KW-0521">NADP</keyword>
<dbReference type="PANTHER" id="PTHR43303">
    <property type="entry name" value="NADPH DEHYDROGENASE C23G7.10C-RELATED"/>
    <property type="match status" value="1"/>
</dbReference>
<feature type="domain" description="NADH:flavin oxidoreductase/NADH oxidase N-terminal" evidence="6">
    <location>
        <begin position="3"/>
        <end position="314"/>
    </location>
</feature>
<dbReference type="AlphaFoldDB" id="A0A0B4S2V1"/>
<keyword evidence="8" id="KW-1185">Reference proteome</keyword>
<keyword evidence="5" id="KW-0560">Oxidoreductase</keyword>